<feature type="binding site" evidence="1">
    <location>
        <position position="163"/>
    </location>
    <ligand>
        <name>FAD</name>
        <dbReference type="ChEBI" id="CHEBI:57692"/>
        <note>ligand shared between neighboring subunits</note>
    </ligand>
</feature>
<evidence type="ECO:0000256" key="1">
    <source>
        <dbReference type="HAMAP-Rule" id="MF_01408"/>
    </source>
</evidence>
<dbReference type="Proteomes" id="UP000063234">
    <property type="component" value="Chromosome"/>
</dbReference>
<dbReference type="EC" id="2.1.1.148" evidence="1"/>
<dbReference type="GO" id="GO:0006231">
    <property type="term" value="P:dTMP biosynthetic process"/>
    <property type="evidence" value="ECO:0007669"/>
    <property type="project" value="UniProtKB-UniRule"/>
</dbReference>
<dbReference type="GO" id="GO:0070402">
    <property type="term" value="F:NADPH binding"/>
    <property type="evidence" value="ECO:0007669"/>
    <property type="project" value="TreeGrafter"/>
</dbReference>
<accession>A0A0S3QS62</accession>
<proteinExistence type="inferred from homology"/>
<gene>
    <name evidence="1 2" type="primary">thyX</name>
    <name evidence="2" type="ORF">TST_0350</name>
</gene>
<dbReference type="Pfam" id="PF02511">
    <property type="entry name" value="Thy1"/>
    <property type="match status" value="1"/>
</dbReference>
<dbReference type="GO" id="GO:0006235">
    <property type="term" value="P:dTTP biosynthetic process"/>
    <property type="evidence" value="ECO:0007669"/>
    <property type="project" value="UniProtKB-UniRule"/>
</dbReference>
<comment type="pathway">
    <text evidence="1">Pyrimidine metabolism; dTTP biosynthesis.</text>
</comment>
<feature type="active site" description="Involved in ionization of N3 of dUMP, leading to its activation" evidence="1">
    <location>
        <position position="168"/>
    </location>
</feature>
<keyword evidence="1" id="KW-0521">NADP</keyword>
<feature type="binding site" evidence="1">
    <location>
        <position position="55"/>
    </location>
    <ligand>
        <name>FAD</name>
        <dbReference type="ChEBI" id="CHEBI:57692"/>
        <note>ligand shared between neighboring subunits</note>
    </ligand>
</feature>
<dbReference type="STRING" id="1298851.TST_0350"/>
<feature type="binding site" evidence="1">
    <location>
        <position position="168"/>
    </location>
    <ligand>
        <name>dUMP</name>
        <dbReference type="ChEBI" id="CHEBI:246422"/>
        <note>ligand shared between dimeric partners</note>
    </ligand>
</feature>
<dbReference type="GO" id="GO:0032259">
    <property type="term" value="P:methylation"/>
    <property type="evidence" value="ECO:0007669"/>
    <property type="project" value="UniProtKB-KW"/>
</dbReference>
<comment type="catalytic activity">
    <reaction evidence="1">
        <text>dUMP + (6R)-5,10-methylene-5,6,7,8-tetrahydrofolate + NADPH + H(+) = dTMP + (6S)-5,6,7,8-tetrahydrofolate + NADP(+)</text>
        <dbReference type="Rhea" id="RHEA:29043"/>
        <dbReference type="ChEBI" id="CHEBI:15378"/>
        <dbReference type="ChEBI" id="CHEBI:15636"/>
        <dbReference type="ChEBI" id="CHEBI:57453"/>
        <dbReference type="ChEBI" id="CHEBI:57783"/>
        <dbReference type="ChEBI" id="CHEBI:58349"/>
        <dbReference type="ChEBI" id="CHEBI:63528"/>
        <dbReference type="ChEBI" id="CHEBI:246422"/>
        <dbReference type="EC" id="2.1.1.148"/>
    </reaction>
</comment>
<comment type="function">
    <text evidence="1">Catalyzes the reductive methylation of 2'-deoxyuridine-5'-monophosphate (dUMP) to 2'-deoxythymidine-5'-monophosphate (dTMP) while utilizing 5,10-methylenetetrahydrofolate (mTHF) as the methyl donor, and NADPH and FADH(2) as the reductant.</text>
</comment>
<dbReference type="AlphaFoldDB" id="A0A0S3QS62"/>
<feature type="binding site" description="in other chain" evidence="1">
    <location>
        <position position="141"/>
    </location>
    <ligand>
        <name>dUMP</name>
        <dbReference type="ChEBI" id="CHEBI:246422"/>
        <note>ligand shared between dimeric partners</note>
    </ligand>
</feature>
<feature type="binding site" evidence="1">
    <location>
        <position position="87"/>
    </location>
    <ligand>
        <name>FAD</name>
        <dbReference type="ChEBI" id="CHEBI:57692"/>
        <note>ligand shared between neighboring subunits</note>
    </ligand>
</feature>
<feature type="binding site" evidence="1">
    <location>
        <begin position="76"/>
        <end position="79"/>
    </location>
    <ligand>
        <name>dUMP</name>
        <dbReference type="ChEBI" id="CHEBI:246422"/>
        <note>ligand shared between dimeric partners</note>
    </ligand>
</feature>
<dbReference type="UniPathway" id="UPA00575"/>
<dbReference type="PANTHER" id="PTHR34934:SF1">
    <property type="entry name" value="FLAVIN-DEPENDENT THYMIDYLATE SYNTHASE"/>
    <property type="match status" value="1"/>
</dbReference>
<dbReference type="GO" id="GO:0050797">
    <property type="term" value="F:thymidylate synthase (FAD) activity"/>
    <property type="evidence" value="ECO:0007669"/>
    <property type="project" value="UniProtKB-UniRule"/>
</dbReference>
<dbReference type="InterPro" id="IPR036098">
    <property type="entry name" value="Thymidylate_synthase_ThyX_sf"/>
</dbReference>
<evidence type="ECO:0000313" key="2">
    <source>
        <dbReference type="EMBL" id="BAT71158.1"/>
    </source>
</evidence>
<dbReference type="PATRIC" id="fig|1298851.3.peg.362"/>
<dbReference type="RefSeq" id="WP_068549080.1">
    <property type="nucleotide sequence ID" value="NZ_AP013035.1"/>
</dbReference>
<keyword evidence="3" id="KW-1185">Reference proteome</keyword>
<keyword evidence="1" id="KW-0545">Nucleotide biosynthesis</keyword>
<dbReference type="Gene3D" id="3.30.1360.170">
    <property type="match status" value="1"/>
</dbReference>
<keyword evidence="1" id="KW-0274">FAD</keyword>
<dbReference type="OrthoDB" id="9780625at2"/>
<dbReference type="HAMAP" id="MF_01408">
    <property type="entry name" value="ThyX"/>
    <property type="match status" value="1"/>
</dbReference>
<keyword evidence="1 2" id="KW-0808">Transferase</keyword>
<dbReference type="PROSITE" id="PS51331">
    <property type="entry name" value="THYX"/>
    <property type="match status" value="1"/>
</dbReference>
<protein>
    <recommendedName>
        <fullName evidence="1">Flavin-dependent thymidylate synthase</fullName>
        <shortName evidence="1">FDTS</shortName>
        <ecNumber evidence="1">2.1.1.148</ecNumber>
    </recommendedName>
    <alternativeName>
        <fullName evidence="1">FAD-dependent thymidylate synthase</fullName>
    </alternativeName>
    <alternativeName>
        <fullName evidence="1">Thymidylate synthase ThyX</fullName>
        <shortName evidence="1">TS</shortName>
        <shortName evidence="1">TSase</shortName>
    </alternativeName>
</protein>
<comment type="similarity">
    <text evidence="1">Belongs to the thymidylate synthase ThyX family.</text>
</comment>
<comment type="cofactor">
    <cofactor evidence="1">
        <name>FAD</name>
        <dbReference type="ChEBI" id="CHEBI:57692"/>
    </cofactor>
    <text evidence="1">Binds 4 FAD per tetramer. Each FAD binding site is formed by three monomers.</text>
</comment>
<keyword evidence="1" id="KW-0285">Flavoprotein</keyword>
<evidence type="ECO:0000313" key="3">
    <source>
        <dbReference type="Proteomes" id="UP000063234"/>
    </source>
</evidence>
<organism evidence="2 3">
    <name type="scientific">Thermosulfidibacter takaii (strain DSM 17441 / JCM 13301 / NBRC 103674 / ABI70S6)</name>
    <dbReference type="NCBI Taxonomy" id="1298851"/>
    <lineage>
        <taxon>Bacteria</taxon>
        <taxon>Pseudomonadati</taxon>
        <taxon>Thermosulfidibacterota</taxon>
        <taxon>Thermosulfidibacteria</taxon>
        <taxon>Thermosulfidibacterales</taxon>
        <taxon>Thermosulfidibacteraceae</taxon>
    </lineage>
</organism>
<dbReference type="EMBL" id="AP013035">
    <property type="protein sequence ID" value="BAT71158.1"/>
    <property type="molecule type" value="Genomic_DNA"/>
</dbReference>
<sequence length="228" mass="26322">MEVRLLFHTPDPEKVVYVAARLCYSKFPVRELEKEANFKSPKDFIRKLKASGHHSVFEHASFTFSLEGISRVTTHQLVRHRIASYSQRSQRYVDESNFSYVVPPSVEKNNEAKQLYEEYVAKAKEVYKALVDMGVDKEDARYILPQAVETKIIVTMNARELLHFFTLRCCNRAQWEIREMAKRMLAEVKRVAPIIFEDAGPACLRGPCPEGQFSCGKAEEVKREFAVL</sequence>
<feature type="binding site" description="in other chain" evidence="1">
    <location>
        <begin position="87"/>
        <end position="91"/>
    </location>
    <ligand>
        <name>dUMP</name>
        <dbReference type="ChEBI" id="CHEBI:246422"/>
        <note>ligand shared between dimeric partners</note>
    </ligand>
</feature>
<keyword evidence="1 2" id="KW-0489">Methyltransferase</keyword>
<dbReference type="InterPro" id="IPR003669">
    <property type="entry name" value="Thymidylate_synthase_ThyX"/>
</dbReference>
<dbReference type="KEGG" id="ttk:TST_0350"/>
<name>A0A0S3QS62_THET7</name>
<comment type="subunit">
    <text evidence="1">Homotetramer.</text>
</comment>
<dbReference type="SUPFAM" id="SSF69796">
    <property type="entry name" value="Thymidylate synthase-complementing protein Thy1"/>
    <property type="match status" value="1"/>
</dbReference>
<dbReference type="NCBIfam" id="TIGR02170">
    <property type="entry name" value="thyX"/>
    <property type="match status" value="1"/>
</dbReference>
<reference evidence="3" key="1">
    <citation type="journal article" date="2018" name="Science">
        <title>A primordial and reversible TCA cycle in a facultatively chemolithoautotrophic thermophile.</title>
        <authorList>
            <person name="Nunoura T."/>
            <person name="Chikaraishi Y."/>
            <person name="Izaki R."/>
            <person name="Suwa T."/>
            <person name="Sato T."/>
            <person name="Harada T."/>
            <person name="Mori K."/>
            <person name="Kato Y."/>
            <person name="Miyazaki M."/>
            <person name="Shimamura S."/>
            <person name="Yanagawa K."/>
            <person name="Shuto A."/>
            <person name="Ohkouchi N."/>
            <person name="Fujita N."/>
            <person name="Takaki Y."/>
            <person name="Atomi H."/>
            <person name="Takai K."/>
        </authorList>
    </citation>
    <scope>NUCLEOTIDE SEQUENCE [LARGE SCALE GENOMIC DNA]</scope>
    <source>
        <strain evidence="3">DSM 17441 / JCM 13301 / NBRC 103674 / ABI70S6</strain>
    </source>
</reference>
<feature type="binding site" evidence="1">
    <location>
        <begin position="79"/>
        <end position="81"/>
    </location>
    <ligand>
        <name>FAD</name>
        <dbReference type="ChEBI" id="CHEBI:57692"/>
        <note>ligand shared between neighboring subunits</note>
    </ligand>
</feature>
<dbReference type="CDD" id="cd20175">
    <property type="entry name" value="ThyX"/>
    <property type="match status" value="1"/>
</dbReference>
<feature type="binding site" evidence="1">
    <location>
        <begin position="157"/>
        <end position="159"/>
    </location>
    <ligand>
        <name>FAD</name>
        <dbReference type="ChEBI" id="CHEBI:57692"/>
        <note>ligand shared between neighboring subunits</note>
    </ligand>
</feature>
<dbReference type="PANTHER" id="PTHR34934">
    <property type="entry name" value="FLAVIN-DEPENDENT THYMIDYLATE SYNTHASE"/>
    <property type="match status" value="1"/>
</dbReference>
<dbReference type="GO" id="GO:0004799">
    <property type="term" value="F:thymidylate synthase activity"/>
    <property type="evidence" value="ECO:0007669"/>
    <property type="project" value="TreeGrafter"/>
</dbReference>
<dbReference type="GO" id="GO:0050660">
    <property type="term" value="F:flavin adenine dinucleotide binding"/>
    <property type="evidence" value="ECO:0007669"/>
    <property type="project" value="UniProtKB-UniRule"/>
</dbReference>